<dbReference type="Pfam" id="PF14509">
    <property type="entry name" value="GH97_C"/>
    <property type="match status" value="1"/>
</dbReference>
<dbReference type="GO" id="GO:0016798">
    <property type="term" value="F:hydrolase activity, acting on glycosyl bonds"/>
    <property type="evidence" value="ECO:0007669"/>
    <property type="project" value="UniProtKB-KW"/>
</dbReference>
<feature type="signal peptide" evidence="6">
    <location>
        <begin position="1"/>
        <end position="18"/>
    </location>
</feature>
<dbReference type="Gene3D" id="2.70.98.10">
    <property type="match status" value="1"/>
</dbReference>
<dbReference type="STRING" id="393003.SAMN05660461_5240"/>
<dbReference type="Proteomes" id="UP000190166">
    <property type="component" value="Unassembled WGS sequence"/>
</dbReference>
<evidence type="ECO:0000313" key="11">
    <source>
        <dbReference type="Proteomes" id="UP000190166"/>
    </source>
</evidence>
<evidence type="ECO:0000256" key="5">
    <source>
        <dbReference type="ARBA" id="ARBA00023295"/>
    </source>
</evidence>
<feature type="domain" description="Glycosyl-hydrolase 97 catalytic" evidence="7">
    <location>
        <begin position="292"/>
        <end position="436"/>
    </location>
</feature>
<dbReference type="InterPro" id="IPR029486">
    <property type="entry name" value="GH97_N"/>
</dbReference>
<dbReference type="AlphaFoldDB" id="A0A1T5P9C8"/>
<dbReference type="RefSeq" id="WP_079472525.1">
    <property type="nucleotide sequence ID" value="NZ_FUZZ01000005.1"/>
</dbReference>
<dbReference type="Gene3D" id="3.20.20.70">
    <property type="entry name" value="Aldolase class I"/>
    <property type="match status" value="1"/>
</dbReference>
<dbReference type="InterPro" id="IPR013785">
    <property type="entry name" value="Aldolase_TIM"/>
</dbReference>
<dbReference type="PANTHER" id="PTHR35803">
    <property type="entry name" value="GLUCAN 1,4-ALPHA-GLUCOSIDASE SUSB-RELATED"/>
    <property type="match status" value="1"/>
</dbReference>
<comment type="cofactor">
    <cofactor evidence="1">
        <name>Ca(2+)</name>
        <dbReference type="ChEBI" id="CHEBI:29108"/>
    </cofactor>
</comment>
<dbReference type="PANTHER" id="PTHR35803:SF2">
    <property type="entry name" value="RETAINING ALPHA-GALACTOSIDASE"/>
    <property type="match status" value="1"/>
</dbReference>
<sequence>MRCLLIIALLLPVRIAMATDTLLLESPHKTLCAKLFTEQGALTYQLQAGKQWVILPSRMGIRVNNKTSGAHVQQISISRREIIRETNPTRLNAAAAIQEGIAYTISIKENNSSYTIACRMFDNGCAFRYIIDGTEDKHVQEEFTSFTVPASSGVWYFERNNSWKLQSYAGLWQHTSISQLSTISEQGPIQGKPLVIELPQKKYAVITEAALYNYSGMRLKASANGGLHVNFTEGDTGFVVKGKLVTPWRTILYADNLNTLVNNHVIENLNPRPDSRLFADITYIKPGKSVWSWITRDEHYMEPAEETRFIDAAATLGFEYTLLDEGWETKWPRKWEQLKTLCQDAAKKGVHIWVWKNSKEIRDSAQRDTFLDSVALAGAVGIKTDFMNSEAQPLIAFEEGLLKATAARKLMVNFHGCQAPTGESKTYPNEMTREGIRGMELNIMKEPIPAWHNAALPFTRFLCGHGDYTPGFFSNRGPTTNTHQLALLYIFNSPFQCIAENPVTLLNNDTYKPILPLLKTLPVTWDETIVLSGSNIGRMAAFARRKGHDWYVAVINGTDSAASFILQPSFLDKKTKYTATLITDTPDGNAFVSASPKISAKYYGKIIIPATGGLVLKLAAHNNESN</sequence>
<dbReference type="InterPro" id="IPR017853">
    <property type="entry name" value="GH"/>
</dbReference>
<evidence type="ECO:0000256" key="1">
    <source>
        <dbReference type="ARBA" id="ARBA00001913"/>
    </source>
</evidence>
<keyword evidence="6" id="KW-0732">Signal</keyword>
<dbReference type="InterPro" id="IPR019563">
    <property type="entry name" value="GH97_catalytic"/>
</dbReference>
<dbReference type="Gene3D" id="2.60.40.1180">
    <property type="entry name" value="Golgi alpha-mannosidase II"/>
    <property type="match status" value="1"/>
</dbReference>
<dbReference type="InterPro" id="IPR052720">
    <property type="entry name" value="Glycosyl_hydrolase_97"/>
</dbReference>
<evidence type="ECO:0000256" key="6">
    <source>
        <dbReference type="SAM" id="SignalP"/>
    </source>
</evidence>
<protein>
    <submittedName>
        <fullName evidence="10">Alpha-glucosidase</fullName>
    </submittedName>
</protein>
<feature type="chain" id="PRO_5012504746" evidence="6">
    <location>
        <begin position="19"/>
        <end position="626"/>
    </location>
</feature>
<keyword evidence="4" id="KW-0106">Calcium</keyword>
<evidence type="ECO:0000256" key="3">
    <source>
        <dbReference type="ARBA" id="ARBA00022801"/>
    </source>
</evidence>
<name>A0A1T5P9C8_9BACT</name>
<dbReference type="Pfam" id="PF14508">
    <property type="entry name" value="GH97_N"/>
    <property type="match status" value="1"/>
</dbReference>
<proteinExistence type="predicted"/>
<evidence type="ECO:0000259" key="9">
    <source>
        <dbReference type="Pfam" id="PF14509"/>
    </source>
</evidence>
<reference evidence="10 11" key="1">
    <citation type="submission" date="2017-02" db="EMBL/GenBank/DDBJ databases">
        <authorList>
            <person name="Peterson S.W."/>
        </authorList>
    </citation>
    <scope>NUCLEOTIDE SEQUENCE [LARGE SCALE GENOMIC DNA]</scope>
    <source>
        <strain evidence="10 11">DSM 18108</strain>
    </source>
</reference>
<dbReference type="GO" id="GO:0030246">
    <property type="term" value="F:carbohydrate binding"/>
    <property type="evidence" value="ECO:0007669"/>
    <property type="project" value="InterPro"/>
</dbReference>
<comment type="subunit">
    <text evidence="2">Monomer.</text>
</comment>
<keyword evidence="3" id="KW-0378">Hydrolase</keyword>
<keyword evidence="11" id="KW-1185">Reference proteome</keyword>
<dbReference type="EMBL" id="FUZZ01000005">
    <property type="protein sequence ID" value="SKD09354.1"/>
    <property type="molecule type" value="Genomic_DNA"/>
</dbReference>
<gene>
    <name evidence="10" type="ORF">SAMN05660461_5240</name>
</gene>
<evidence type="ECO:0000313" key="10">
    <source>
        <dbReference type="EMBL" id="SKD09354.1"/>
    </source>
</evidence>
<evidence type="ECO:0000256" key="4">
    <source>
        <dbReference type="ARBA" id="ARBA00022837"/>
    </source>
</evidence>
<feature type="domain" description="Glycosyl-hydrolase 97 C-terminal oligomerisation" evidence="9">
    <location>
        <begin position="524"/>
        <end position="618"/>
    </location>
</feature>
<organism evidence="10 11">
    <name type="scientific">Chitinophaga ginsengisegetis</name>
    <dbReference type="NCBI Taxonomy" id="393003"/>
    <lineage>
        <taxon>Bacteria</taxon>
        <taxon>Pseudomonadati</taxon>
        <taxon>Bacteroidota</taxon>
        <taxon>Chitinophagia</taxon>
        <taxon>Chitinophagales</taxon>
        <taxon>Chitinophagaceae</taxon>
        <taxon>Chitinophaga</taxon>
    </lineage>
</organism>
<dbReference type="InterPro" id="IPR014718">
    <property type="entry name" value="GH-type_carb-bd"/>
</dbReference>
<evidence type="ECO:0000256" key="2">
    <source>
        <dbReference type="ARBA" id="ARBA00011245"/>
    </source>
</evidence>
<feature type="domain" description="Glycosyl-hydrolase 97 N-terminal" evidence="8">
    <location>
        <begin position="24"/>
        <end position="270"/>
    </location>
</feature>
<dbReference type="Pfam" id="PF10566">
    <property type="entry name" value="Glyco_hydro_97"/>
    <property type="match status" value="1"/>
</dbReference>
<evidence type="ECO:0000259" key="7">
    <source>
        <dbReference type="Pfam" id="PF10566"/>
    </source>
</evidence>
<dbReference type="SUPFAM" id="SSF51445">
    <property type="entry name" value="(Trans)glycosidases"/>
    <property type="match status" value="1"/>
</dbReference>
<keyword evidence="5" id="KW-0326">Glycosidase</keyword>
<evidence type="ECO:0000259" key="8">
    <source>
        <dbReference type="Pfam" id="PF14508"/>
    </source>
</evidence>
<dbReference type="InterPro" id="IPR013780">
    <property type="entry name" value="Glyco_hydro_b"/>
</dbReference>
<dbReference type="InterPro" id="IPR029483">
    <property type="entry name" value="GH97_C"/>
</dbReference>
<accession>A0A1T5P9C8</accession>